<dbReference type="Gene3D" id="1.10.443.10">
    <property type="entry name" value="Intergrase catalytic core"/>
    <property type="match status" value="1"/>
</dbReference>
<dbReference type="InterPro" id="IPR044068">
    <property type="entry name" value="CB"/>
</dbReference>
<reference evidence="12" key="1">
    <citation type="journal article" date="2014" name="Int. J. Syst. Evol. Microbiol.">
        <title>Complete genome sequence of Corynebacterium casei LMG S-19264T (=DSM 44701T), isolated from a smear-ripened cheese.</title>
        <authorList>
            <consortium name="US DOE Joint Genome Institute (JGI-PGF)"/>
            <person name="Walter F."/>
            <person name="Albersmeier A."/>
            <person name="Kalinowski J."/>
            <person name="Ruckert C."/>
        </authorList>
    </citation>
    <scope>NUCLEOTIDE SEQUENCE</scope>
    <source>
        <strain evidence="12">NBRC 108769</strain>
    </source>
</reference>
<evidence type="ECO:0000259" key="11">
    <source>
        <dbReference type="PROSITE" id="PS51900"/>
    </source>
</evidence>
<dbReference type="GO" id="GO:0003677">
    <property type="term" value="F:DNA binding"/>
    <property type="evidence" value="ECO:0007669"/>
    <property type="project" value="UniProtKB-UniRule"/>
</dbReference>
<dbReference type="PROSITE" id="PS51900">
    <property type="entry name" value="CB"/>
    <property type="match status" value="1"/>
</dbReference>
<feature type="domain" description="Core-binding (CB)" evidence="11">
    <location>
        <begin position="1"/>
        <end position="80"/>
    </location>
</feature>
<name>A0AA37SUR2_9BACT</name>
<keyword evidence="4" id="KW-0159">Chromosome partition</keyword>
<evidence type="ECO:0000256" key="2">
    <source>
        <dbReference type="ARBA" id="ARBA00022490"/>
    </source>
</evidence>
<dbReference type="PROSITE" id="PS51898">
    <property type="entry name" value="TYR_RECOMBINASE"/>
    <property type="match status" value="1"/>
</dbReference>
<evidence type="ECO:0000256" key="4">
    <source>
        <dbReference type="ARBA" id="ARBA00022829"/>
    </source>
</evidence>
<evidence type="ECO:0000313" key="13">
    <source>
        <dbReference type="Proteomes" id="UP001156666"/>
    </source>
</evidence>
<dbReference type="GO" id="GO:0051301">
    <property type="term" value="P:cell division"/>
    <property type="evidence" value="ECO:0007669"/>
    <property type="project" value="UniProtKB-KW"/>
</dbReference>
<keyword evidence="3" id="KW-0132">Cell division</keyword>
<dbReference type="SUPFAM" id="SSF56349">
    <property type="entry name" value="DNA breaking-rejoining enzymes"/>
    <property type="match status" value="1"/>
</dbReference>
<accession>A0AA37SUR2</accession>
<sequence length="290" mass="33562">MDLERYGNYLRYEKRYSDHTIIAYLKDVQSFFEFCELQEVEEVSHHTVRSWMVDMVTRKYEAKSINRKISSLKSFYRYQKKCGLIASNPVAKIISMKVAKKLPQYLEEGQIEKLIEHQSENAGDYKSILDGLIVELIYTCGLRRAECIELQESNCEAGQIKVIGKGSKERIIPITEKLYLKIKDFIKLKKDNEITSNGFLFQNEKGKSIYPKYIYNLVRAEISQVSSLDKRSPHILRHSFATHLSNDGADLNAIKTLLGHSSLAATQIYTHNTIERLKDIYKKAHPKAEK</sequence>
<evidence type="ECO:0000256" key="8">
    <source>
        <dbReference type="ARBA" id="ARBA00023306"/>
    </source>
</evidence>
<dbReference type="Proteomes" id="UP001156666">
    <property type="component" value="Unassembled WGS sequence"/>
</dbReference>
<comment type="subcellular location">
    <subcellularLocation>
        <location evidence="1">Cytoplasm</location>
    </subcellularLocation>
</comment>
<evidence type="ECO:0000259" key="10">
    <source>
        <dbReference type="PROSITE" id="PS51898"/>
    </source>
</evidence>
<dbReference type="GO" id="GO:0006310">
    <property type="term" value="P:DNA recombination"/>
    <property type="evidence" value="ECO:0007669"/>
    <property type="project" value="UniProtKB-KW"/>
</dbReference>
<evidence type="ECO:0000256" key="6">
    <source>
        <dbReference type="ARBA" id="ARBA00023125"/>
    </source>
</evidence>
<dbReference type="PANTHER" id="PTHR30349:SF77">
    <property type="entry name" value="TYROSINE RECOMBINASE XERC"/>
    <property type="match status" value="1"/>
</dbReference>
<dbReference type="EMBL" id="BSOH01000027">
    <property type="protein sequence ID" value="GLR19435.1"/>
    <property type="molecule type" value="Genomic_DNA"/>
</dbReference>
<keyword evidence="8" id="KW-0131">Cell cycle</keyword>
<keyword evidence="5" id="KW-0229">DNA integration</keyword>
<evidence type="ECO:0000256" key="9">
    <source>
        <dbReference type="PROSITE-ProRule" id="PRU01248"/>
    </source>
</evidence>
<evidence type="ECO:0000256" key="1">
    <source>
        <dbReference type="ARBA" id="ARBA00004496"/>
    </source>
</evidence>
<keyword evidence="7" id="KW-0233">DNA recombination</keyword>
<evidence type="ECO:0000256" key="5">
    <source>
        <dbReference type="ARBA" id="ARBA00022908"/>
    </source>
</evidence>
<feature type="domain" description="Tyr recombinase" evidence="10">
    <location>
        <begin position="101"/>
        <end position="282"/>
    </location>
</feature>
<dbReference type="PANTHER" id="PTHR30349">
    <property type="entry name" value="PHAGE INTEGRASE-RELATED"/>
    <property type="match status" value="1"/>
</dbReference>
<dbReference type="GO" id="GO:0015074">
    <property type="term" value="P:DNA integration"/>
    <property type="evidence" value="ECO:0007669"/>
    <property type="project" value="UniProtKB-KW"/>
</dbReference>
<dbReference type="InterPro" id="IPR011010">
    <property type="entry name" value="DNA_brk_join_enz"/>
</dbReference>
<reference evidence="12" key="2">
    <citation type="submission" date="2023-01" db="EMBL/GenBank/DDBJ databases">
        <title>Draft genome sequence of Portibacter lacus strain NBRC 108769.</title>
        <authorList>
            <person name="Sun Q."/>
            <person name="Mori K."/>
        </authorList>
    </citation>
    <scope>NUCLEOTIDE SEQUENCE</scope>
    <source>
        <strain evidence="12">NBRC 108769</strain>
    </source>
</reference>
<dbReference type="Pfam" id="PF00589">
    <property type="entry name" value="Phage_integrase"/>
    <property type="match status" value="1"/>
</dbReference>
<dbReference type="InterPro" id="IPR004107">
    <property type="entry name" value="Integrase_SAM-like_N"/>
</dbReference>
<dbReference type="Gene3D" id="1.10.150.130">
    <property type="match status" value="1"/>
</dbReference>
<dbReference type="Pfam" id="PF02899">
    <property type="entry name" value="Phage_int_SAM_1"/>
    <property type="match status" value="1"/>
</dbReference>
<dbReference type="RefSeq" id="WP_235291867.1">
    <property type="nucleotide sequence ID" value="NZ_BSOH01000027.1"/>
</dbReference>
<dbReference type="GO" id="GO:0007059">
    <property type="term" value="P:chromosome segregation"/>
    <property type="evidence" value="ECO:0007669"/>
    <property type="project" value="UniProtKB-KW"/>
</dbReference>
<keyword evidence="6 9" id="KW-0238">DNA-binding</keyword>
<dbReference type="InterPro" id="IPR013762">
    <property type="entry name" value="Integrase-like_cat_sf"/>
</dbReference>
<evidence type="ECO:0000256" key="3">
    <source>
        <dbReference type="ARBA" id="ARBA00022618"/>
    </source>
</evidence>
<organism evidence="12 13">
    <name type="scientific">Portibacter lacus</name>
    <dbReference type="NCBI Taxonomy" id="1099794"/>
    <lineage>
        <taxon>Bacteria</taxon>
        <taxon>Pseudomonadati</taxon>
        <taxon>Bacteroidota</taxon>
        <taxon>Saprospiria</taxon>
        <taxon>Saprospirales</taxon>
        <taxon>Haliscomenobacteraceae</taxon>
        <taxon>Portibacter</taxon>
    </lineage>
</organism>
<evidence type="ECO:0000313" key="12">
    <source>
        <dbReference type="EMBL" id="GLR19435.1"/>
    </source>
</evidence>
<dbReference type="InterPro" id="IPR050090">
    <property type="entry name" value="Tyrosine_recombinase_XerCD"/>
</dbReference>
<gene>
    <name evidence="12" type="primary">xerC_2</name>
    <name evidence="12" type="ORF">GCM10007940_40510</name>
</gene>
<keyword evidence="13" id="KW-1185">Reference proteome</keyword>
<keyword evidence="2" id="KW-0963">Cytoplasm</keyword>
<dbReference type="InterPro" id="IPR002104">
    <property type="entry name" value="Integrase_catalytic"/>
</dbReference>
<dbReference type="InterPro" id="IPR010998">
    <property type="entry name" value="Integrase_recombinase_N"/>
</dbReference>
<dbReference type="AlphaFoldDB" id="A0AA37SUR2"/>
<dbReference type="GO" id="GO:0005737">
    <property type="term" value="C:cytoplasm"/>
    <property type="evidence" value="ECO:0007669"/>
    <property type="project" value="UniProtKB-SubCell"/>
</dbReference>
<comment type="caution">
    <text evidence="12">The sequence shown here is derived from an EMBL/GenBank/DDBJ whole genome shotgun (WGS) entry which is preliminary data.</text>
</comment>
<evidence type="ECO:0000256" key="7">
    <source>
        <dbReference type="ARBA" id="ARBA00023172"/>
    </source>
</evidence>
<proteinExistence type="predicted"/>
<protein>
    <submittedName>
        <fullName evidence="12">Tyrosine recombinase XerC</fullName>
    </submittedName>
</protein>